<dbReference type="Pfam" id="PF00850">
    <property type="entry name" value="Hist_deacetyl"/>
    <property type="match status" value="1"/>
</dbReference>
<dbReference type="PANTHER" id="PTHR10625">
    <property type="entry name" value="HISTONE DEACETYLASE HDAC1-RELATED"/>
    <property type="match status" value="1"/>
</dbReference>
<dbReference type="GO" id="GO:0005634">
    <property type="term" value="C:nucleus"/>
    <property type="evidence" value="ECO:0007669"/>
    <property type="project" value="UniProtKB-SubCell"/>
</dbReference>
<dbReference type="GO" id="GO:0016787">
    <property type="term" value="F:hydrolase activity"/>
    <property type="evidence" value="ECO:0007669"/>
    <property type="project" value="UniProtKB-KW"/>
</dbReference>
<evidence type="ECO:0000256" key="2">
    <source>
        <dbReference type="ARBA" id="ARBA00007738"/>
    </source>
</evidence>
<dbReference type="GO" id="GO:0019213">
    <property type="term" value="F:deacetylase activity"/>
    <property type="evidence" value="ECO:0007669"/>
    <property type="project" value="TreeGrafter"/>
</dbReference>
<dbReference type="InterPro" id="IPR023801">
    <property type="entry name" value="His_deacetylse_dom"/>
</dbReference>
<dbReference type="Gene3D" id="3.40.800.20">
    <property type="entry name" value="Histone deacetylase domain"/>
    <property type="match status" value="1"/>
</dbReference>
<proteinExistence type="inferred from homology"/>
<evidence type="ECO:0000256" key="1">
    <source>
        <dbReference type="ARBA" id="ARBA00004123"/>
    </source>
</evidence>
<protein>
    <submittedName>
        <fullName evidence="6">HDA10 deacetylase</fullName>
    </submittedName>
</protein>
<feature type="non-terminal residue" evidence="6">
    <location>
        <position position="664"/>
    </location>
</feature>
<evidence type="ECO:0000313" key="7">
    <source>
        <dbReference type="Proteomes" id="UP000570547"/>
    </source>
</evidence>
<evidence type="ECO:0000256" key="4">
    <source>
        <dbReference type="ARBA" id="ARBA00023242"/>
    </source>
</evidence>
<dbReference type="InterPro" id="IPR037138">
    <property type="entry name" value="His_deacetylse_dom_sf"/>
</dbReference>
<dbReference type="GO" id="GO:0040029">
    <property type="term" value="P:epigenetic regulation of gene expression"/>
    <property type="evidence" value="ECO:0007669"/>
    <property type="project" value="TreeGrafter"/>
</dbReference>
<comment type="subcellular location">
    <subcellularLocation>
        <location evidence="1">Nucleus</location>
    </subcellularLocation>
</comment>
<dbReference type="InterPro" id="IPR023696">
    <property type="entry name" value="Ureohydrolase_dom_sf"/>
</dbReference>
<keyword evidence="4" id="KW-0539">Nucleus</keyword>
<reference evidence="6 7" key="1">
    <citation type="submission" date="2019-09" db="EMBL/GenBank/DDBJ databases">
        <title>Bird 10,000 Genomes (B10K) Project - Family phase.</title>
        <authorList>
            <person name="Zhang G."/>
        </authorList>
    </citation>
    <scope>NUCLEOTIDE SEQUENCE [LARGE SCALE GENOMIC DNA]</scope>
    <source>
        <strain evidence="6">B10K-DU-001-28</strain>
        <tissue evidence="6">Muscle</tissue>
    </source>
</reference>
<evidence type="ECO:0000259" key="5">
    <source>
        <dbReference type="Pfam" id="PF00850"/>
    </source>
</evidence>
<dbReference type="PANTHER" id="PTHR10625:SF43">
    <property type="entry name" value="POLYAMINE DEACETYLASE HDAC10"/>
    <property type="match status" value="1"/>
</dbReference>
<dbReference type="FunFam" id="3.40.800.20:FF:000005">
    <property type="entry name" value="histone deacetylase 6"/>
    <property type="match status" value="1"/>
</dbReference>
<sequence>LLIFSPICDIEVPERLSSSYDQLKSYHLVERCVHVPAREGSEEEILLVHSLEHLEVAKSTQTMNEEELKRVSENYDAFFFHPSTYRCARLAVGATLQLVDAVMSGKVRNGMALVRPPGHHSQRNAANGFCLFNNVAIAAEYAKLKYGLQRILIVDWDVHHGQGTQYIFEDDPSVLYFSWHRYEHQEFWPSLKESDYDAVGLGKGKGFNINLPWNKIGMGNSDYLAAFFHVLLPMAFEFDPELVIVSSGYDSGIGDPEGQMNATPEVFAHLTHFLMQLANGKLCVILEGGYHLKSLGESVCMTVKTLLGDPVPQITGEMAPCLSAVESIQNVRAAHKPYWRWLAYEGNTSFLQNLSSKSQLLKKTNSNPATEDESKIPNNNNTVKVERFLELHMKNILFPMPPIKTATTGSVGSEHFLPEHVQLVKEMDKTEIKALVSDFYADLVKEDKTLLSLGSMLAILDKILKKEVCNGIAASPTAALSAAVALRHSVRFGFQRVLCVFVGDMQIIPNTEDGLFEIHLSVLFLEIWGFIFVLTNFLLSLKDADGNDFFPAVLGFVLPVAYSYQPNLTIIAVGPNRNLGISGISLLVALLQGLAESRIFAVIEDTEINLMQSVAKALVGVSTPPFGIYVPPTQEKVNKIKTLRDQFQQEWKMLQCSGKLSDFI</sequence>
<feature type="domain" description="Histone deacetylase" evidence="5">
    <location>
        <begin position="11"/>
        <end position="306"/>
    </location>
</feature>
<keyword evidence="7" id="KW-1185">Reference proteome</keyword>
<feature type="non-terminal residue" evidence="6">
    <location>
        <position position="1"/>
    </location>
</feature>
<evidence type="ECO:0000256" key="3">
    <source>
        <dbReference type="ARBA" id="ARBA00022801"/>
    </source>
</evidence>
<dbReference type="Proteomes" id="UP000570547">
    <property type="component" value="Unassembled WGS sequence"/>
</dbReference>
<comment type="caution">
    <text evidence="6">The sequence shown here is derived from an EMBL/GenBank/DDBJ whole genome shotgun (WGS) entry which is preliminary data.</text>
</comment>
<dbReference type="SUPFAM" id="SSF52768">
    <property type="entry name" value="Arginase/deacetylase"/>
    <property type="match status" value="1"/>
</dbReference>
<dbReference type="EMBL" id="VWZT01002023">
    <property type="protein sequence ID" value="NXH94838.1"/>
    <property type="molecule type" value="Genomic_DNA"/>
</dbReference>
<keyword evidence="3" id="KW-0378">Hydrolase</keyword>
<dbReference type="InterPro" id="IPR000286">
    <property type="entry name" value="HDACs"/>
</dbReference>
<organism evidence="6 7">
    <name type="scientific">Pachycephala philippinensis</name>
    <name type="common">yellow-belllied whistler</name>
    <dbReference type="NCBI Taxonomy" id="449367"/>
    <lineage>
        <taxon>Eukaryota</taxon>
        <taxon>Metazoa</taxon>
        <taxon>Chordata</taxon>
        <taxon>Craniata</taxon>
        <taxon>Vertebrata</taxon>
        <taxon>Euteleostomi</taxon>
        <taxon>Archelosauria</taxon>
        <taxon>Archosauria</taxon>
        <taxon>Dinosauria</taxon>
        <taxon>Saurischia</taxon>
        <taxon>Theropoda</taxon>
        <taxon>Coelurosauria</taxon>
        <taxon>Aves</taxon>
        <taxon>Neognathae</taxon>
        <taxon>Neoaves</taxon>
        <taxon>Telluraves</taxon>
        <taxon>Australaves</taxon>
        <taxon>Passeriformes</taxon>
        <taxon>Corvoidea</taxon>
        <taxon>Pachycephalidae</taxon>
        <taxon>Pachycephala</taxon>
    </lineage>
</organism>
<comment type="similarity">
    <text evidence="2">Belongs to the histone deacetylase family. HD type 2 subfamily.</text>
</comment>
<dbReference type="PRINTS" id="PR01270">
    <property type="entry name" value="HDASUPER"/>
</dbReference>
<accession>A0A7K9P6R2</accession>
<evidence type="ECO:0000313" key="6">
    <source>
        <dbReference type="EMBL" id="NXH94838.1"/>
    </source>
</evidence>
<name>A0A7K9P6R2_9CORV</name>
<gene>
    <name evidence="6" type="primary">Hdac10</name>
    <name evidence="6" type="ORF">PACPHI_R04649</name>
</gene>
<dbReference type="AlphaFoldDB" id="A0A7K9P6R2"/>
<dbReference type="CDD" id="cd11683">
    <property type="entry name" value="HDAC10"/>
    <property type="match status" value="1"/>
</dbReference>